<evidence type="ECO:0000256" key="8">
    <source>
        <dbReference type="ARBA" id="ARBA00022643"/>
    </source>
</evidence>
<dbReference type="GO" id="GO:0010181">
    <property type="term" value="F:FMN binding"/>
    <property type="evidence" value="ECO:0007669"/>
    <property type="project" value="InterPro"/>
</dbReference>
<dbReference type="PROSITE" id="PS51384">
    <property type="entry name" value="FAD_FR"/>
    <property type="match status" value="1"/>
</dbReference>
<dbReference type="GO" id="GO:0009086">
    <property type="term" value="P:methionine biosynthetic process"/>
    <property type="evidence" value="ECO:0007669"/>
    <property type="project" value="UniProtKB-KW"/>
</dbReference>
<dbReference type="FunFam" id="3.40.50.360:FF:000025">
    <property type="entry name" value="methionine synthase reductase"/>
    <property type="match status" value="1"/>
</dbReference>
<dbReference type="CDD" id="cd06203">
    <property type="entry name" value="methionine_synthase_red"/>
    <property type="match status" value="1"/>
</dbReference>
<dbReference type="PROSITE" id="PS50902">
    <property type="entry name" value="FLAVODOXIN_LIKE"/>
    <property type="match status" value="1"/>
</dbReference>
<dbReference type="SUPFAM" id="SSF52343">
    <property type="entry name" value="Ferredoxin reductase-like, C-terminal NADP-linked domain"/>
    <property type="match status" value="1"/>
</dbReference>
<evidence type="ECO:0000256" key="9">
    <source>
        <dbReference type="ARBA" id="ARBA00022691"/>
    </source>
</evidence>
<dbReference type="InterPro" id="IPR017927">
    <property type="entry name" value="FAD-bd_FR_type"/>
</dbReference>
<reference evidence="21 22" key="1">
    <citation type="submission" date="2019-09" db="EMBL/GenBank/DDBJ databases">
        <title>Bird 10,000 Genomes (B10K) Project - Family phase.</title>
        <authorList>
            <person name="Zhang G."/>
        </authorList>
    </citation>
    <scope>NUCLEOTIDE SEQUENCE [LARGE SCALE GENOMIC DNA]</scope>
    <source>
        <strain evidence="21">B10K-DU-001-33</strain>
        <tissue evidence="21">Muscle</tissue>
    </source>
</reference>
<keyword evidence="9" id="KW-0949">S-adenosyl-L-methionine</keyword>
<evidence type="ECO:0000256" key="14">
    <source>
        <dbReference type="ARBA" id="ARBA00039088"/>
    </source>
</evidence>
<evidence type="ECO:0000256" key="15">
    <source>
        <dbReference type="ARBA" id="ARBA00040659"/>
    </source>
</evidence>
<dbReference type="Pfam" id="PF00258">
    <property type="entry name" value="Flavodoxin_1"/>
    <property type="match status" value="1"/>
</dbReference>
<gene>
    <name evidence="21" type="primary">Mtrr</name>
    <name evidence="21" type="ORF">MYIHEB_R14347</name>
</gene>
<evidence type="ECO:0000313" key="22">
    <source>
        <dbReference type="Proteomes" id="UP000534930"/>
    </source>
</evidence>
<organism evidence="21 22">
    <name type="scientific">Myiagra hebetior</name>
    <dbReference type="NCBI Taxonomy" id="381031"/>
    <lineage>
        <taxon>Eukaryota</taxon>
        <taxon>Metazoa</taxon>
        <taxon>Chordata</taxon>
        <taxon>Craniata</taxon>
        <taxon>Vertebrata</taxon>
        <taxon>Euteleostomi</taxon>
        <taxon>Archelosauria</taxon>
        <taxon>Archosauria</taxon>
        <taxon>Dinosauria</taxon>
        <taxon>Saurischia</taxon>
        <taxon>Theropoda</taxon>
        <taxon>Coelurosauria</taxon>
        <taxon>Aves</taxon>
        <taxon>Neognathae</taxon>
        <taxon>Neoaves</taxon>
        <taxon>Telluraves</taxon>
        <taxon>Australaves</taxon>
        <taxon>Passeriformes</taxon>
        <taxon>Corvoidea</taxon>
        <taxon>Monarchidae</taxon>
        <taxon>Myiagra</taxon>
    </lineage>
</organism>
<dbReference type="GO" id="GO:0050667">
    <property type="term" value="P:homocysteine metabolic process"/>
    <property type="evidence" value="ECO:0007669"/>
    <property type="project" value="TreeGrafter"/>
</dbReference>
<keyword evidence="7" id="KW-0285">Flavoprotein</keyword>
<dbReference type="InterPro" id="IPR017938">
    <property type="entry name" value="Riboflavin_synthase-like_b-brl"/>
</dbReference>
<accession>A0A7K9J9K8</accession>
<keyword evidence="5" id="KW-0597">Phosphoprotein</keyword>
<evidence type="ECO:0000313" key="21">
    <source>
        <dbReference type="EMBL" id="NXH34250.1"/>
    </source>
</evidence>
<dbReference type="InterPro" id="IPR023173">
    <property type="entry name" value="NADPH_Cyt_P450_Rdtase_alpha"/>
</dbReference>
<dbReference type="SUPFAM" id="SSF52218">
    <property type="entry name" value="Flavoproteins"/>
    <property type="match status" value="1"/>
</dbReference>
<keyword evidence="8" id="KW-0288">FMN</keyword>
<keyword evidence="6" id="KW-0028">Amino-acid biosynthesis</keyword>
<dbReference type="FunFam" id="1.20.990.10:FF:000007">
    <property type="entry name" value="Methionine synthase reductase"/>
    <property type="match status" value="1"/>
</dbReference>
<keyword evidence="11" id="KW-0521">NADP</keyword>
<comment type="caution">
    <text evidence="21">The sequence shown here is derived from an EMBL/GenBank/DDBJ whole genome shotgun (WGS) entry which is preliminary data.</text>
</comment>
<dbReference type="GO" id="GO:0050660">
    <property type="term" value="F:flavin adenine dinucleotide binding"/>
    <property type="evidence" value="ECO:0007669"/>
    <property type="project" value="TreeGrafter"/>
</dbReference>
<dbReference type="Gene3D" id="2.40.30.10">
    <property type="entry name" value="Translation factors"/>
    <property type="match status" value="1"/>
</dbReference>
<evidence type="ECO:0000256" key="10">
    <source>
        <dbReference type="ARBA" id="ARBA00022827"/>
    </source>
</evidence>
<keyword evidence="4" id="KW-0963">Cytoplasm</keyword>
<dbReference type="InterPro" id="IPR001709">
    <property type="entry name" value="Flavoprot_Pyr_Nucl_cyt_Rdtase"/>
</dbReference>
<dbReference type="PRINTS" id="PR00371">
    <property type="entry name" value="FPNCR"/>
</dbReference>
<evidence type="ECO:0000256" key="3">
    <source>
        <dbReference type="ARBA" id="ARBA00004496"/>
    </source>
</evidence>
<dbReference type="GO" id="GO:0046655">
    <property type="term" value="P:folic acid metabolic process"/>
    <property type="evidence" value="ECO:0007669"/>
    <property type="project" value="UniProtKB-ARBA"/>
</dbReference>
<keyword evidence="13" id="KW-0486">Methionine biosynthesis</keyword>
<dbReference type="GO" id="GO:0009235">
    <property type="term" value="P:cobalamin metabolic process"/>
    <property type="evidence" value="ECO:0007669"/>
    <property type="project" value="UniProtKB-ARBA"/>
</dbReference>
<protein>
    <recommendedName>
        <fullName evidence="15">Methionine synthase reductase</fullName>
        <ecNumber evidence="14">1.16.1.8</ecNumber>
    </recommendedName>
    <alternativeName>
        <fullName evidence="18">Aquacobalamin reductase</fullName>
    </alternativeName>
</protein>
<feature type="non-terminal residue" evidence="21">
    <location>
        <position position="699"/>
    </location>
</feature>
<evidence type="ECO:0000256" key="5">
    <source>
        <dbReference type="ARBA" id="ARBA00022553"/>
    </source>
</evidence>
<evidence type="ECO:0000256" key="11">
    <source>
        <dbReference type="ARBA" id="ARBA00022857"/>
    </source>
</evidence>
<dbReference type="EMBL" id="VWZQ01010810">
    <property type="protein sequence ID" value="NXH34250.1"/>
    <property type="molecule type" value="Genomic_DNA"/>
</dbReference>
<comment type="subcellular location">
    <subcellularLocation>
        <location evidence="3">Cytoplasm</location>
    </subcellularLocation>
</comment>
<dbReference type="Gene3D" id="1.20.990.10">
    <property type="entry name" value="NADPH-cytochrome p450 Reductase, Chain A, domain 3"/>
    <property type="match status" value="1"/>
</dbReference>
<evidence type="ECO:0000256" key="13">
    <source>
        <dbReference type="ARBA" id="ARBA00023167"/>
    </source>
</evidence>
<feature type="domain" description="FAD-binding FR-type" evidence="20">
    <location>
        <begin position="274"/>
        <end position="536"/>
    </location>
</feature>
<evidence type="ECO:0000256" key="7">
    <source>
        <dbReference type="ARBA" id="ARBA00022630"/>
    </source>
</evidence>
<dbReference type="Pfam" id="PF00667">
    <property type="entry name" value="FAD_binding_1"/>
    <property type="match status" value="1"/>
</dbReference>
<dbReference type="InterPro" id="IPR039261">
    <property type="entry name" value="FNR_nucleotide-bd"/>
</dbReference>
<dbReference type="PRINTS" id="PR00369">
    <property type="entry name" value="FLAVODOXIN"/>
</dbReference>
<evidence type="ECO:0000256" key="6">
    <source>
        <dbReference type="ARBA" id="ARBA00022605"/>
    </source>
</evidence>
<evidence type="ECO:0000256" key="4">
    <source>
        <dbReference type="ARBA" id="ARBA00022490"/>
    </source>
</evidence>
<evidence type="ECO:0000256" key="1">
    <source>
        <dbReference type="ARBA" id="ARBA00001917"/>
    </source>
</evidence>
<feature type="non-terminal residue" evidence="21">
    <location>
        <position position="1"/>
    </location>
</feature>
<evidence type="ECO:0000256" key="12">
    <source>
        <dbReference type="ARBA" id="ARBA00023002"/>
    </source>
</evidence>
<dbReference type="InterPro" id="IPR029039">
    <property type="entry name" value="Flavoprotein-like_sf"/>
</dbReference>
<dbReference type="PANTHER" id="PTHR19384:SF84">
    <property type="entry name" value="METHIONINE SYNTHASE REDUCTASE"/>
    <property type="match status" value="1"/>
</dbReference>
<dbReference type="Gene3D" id="3.40.50.360">
    <property type="match status" value="1"/>
</dbReference>
<evidence type="ECO:0000256" key="16">
    <source>
        <dbReference type="ARBA" id="ARBA00050581"/>
    </source>
</evidence>
<dbReference type="PANTHER" id="PTHR19384">
    <property type="entry name" value="NITRIC OXIDE SYNTHASE-RELATED"/>
    <property type="match status" value="1"/>
</dbReference>
<dbReference type="Gene3D" id="3.40.50.80">
    <property type="entry name" value="Nucleotide-binding domain of ferredoxin-NADP reductase (FNR) module"/>
    <property type="match status" value="1"/>
</dbReference>
<dbReference type="FunFam" id="3.40.50.80:FF:000018">
    <property type="entry name" value="NADPH--cytochrome P450 reductase"/>
    <property type="match status" value="1"/>
</dbReference>
<keyword evidence="10" id="KW-0274">FAD</keyword>
<comment type="catalytic activity">
    <reaction evidence="16">
        <text>2 cob(II)alamin + A + 2 H2O + 2 H(+) = 2 aquacob(III)alamin + AH2</text>
        <dbReference type="Rhea" id="RHEA:20752"/>
        <dbReference type="ChEBI" id="CHEBI:13193"/>
        <dbReference type="ChEBI" id="CHEBI:15377"/>
        <dbReference type="ChEBI" id="CHEBI:15378"/>
        <dbReference type="ChEBI" id="CHEBI:15852"/>
        <dbReference type="ChEBI" id="CHEBI:16304"/>
        <dbReference type="ChEBI" id="CHEBI:17499"/>
    </reaction>
    <physiologicalReaction direction="right-to-left" evidence="16">
        <dbReference type="Rhea" id="RHEA:20754"/>
    </physiologicalReaction>
</comment>
<evidence type="ECO:0000259" key="19">
    <source>
        <dbReference type="PROSITE" id="PS50902"/>
    </source>
</evidence>
<dbReference type="InterPro" id="IPR003097">
    <property type="entry name" value="CysJ-like_FAD-binding"/>
</dbReference>
<sequence length="699" mass="77823">MCCESKRRFLLLYATQKGQAKAIAEEIWQQAGAHGLEADMHCISEMDKYNLETEKDPVVIVISTTGTGDPPDTARKFVKKIQDKTLPPDHFAHLQYGLLGLGDSEYMFFCNGGRTVDRRLQELGAQHFYDTGLADDCVGLELVVDPWIDGLWLALKEALQLQKEKESMNSAVDGVSSSLSTALHTVHELNLSSEVQNLKLGDGGASGSDVLSQKLDDINHVASARDAEPSLVHSVPPVSQSALNIPALPPEYIEVQFLDAQGENPHLSSLISEGTTFEVPVTKAVQLTREDAIKTALLLELDIADTTFEYQPGDAFCVVCPNNVSEVEELLHILGLSEKGDDLVCVKVKQGTKKKGASRPQHIPERSTLKFVLMWCLEIRAIPKKAFLRALVECTSDVGEKRRLQELCSRQGASDYTRFIRDSNVCLLDLLHAFPSCKPSLSLLIEHLPKLQARSYSVSSSNLYQPGRLCFVFNVVEFPAGPSRAVSWKGVCTGWLAELVAPLLRPSKNTLDAKGESSSTEKISIFPRPNNAFHLPADPSVPFIMVGPGTGISPFIGFLQHRQKLREQHPEWKFGETWLFFGCRHQDRDYLFKQLRCFLENGTLTHLKVCFSRDSSTAEVAPPKYVQDVLRLCAKEVARVLLKDRGYFYVCGDKKHMADDVSDAIVDILSMEMEADKLEAMKILAMLREAKRYLQDVWS</sequence>
<evidence type="ECO:0000256" key="17">
    <source>
        <dbReference type="ARBA" id="ARBA00062273"/>
    </source>
</evidence>
<dbReference type="GO" id="GO:0030586">
    <property type="term" value="F:[methionine synthase] reductase (NADPH) activity"/>
    <property type="evidence" value="ECO:0007669"/>
    <property type="project" value="UniProtKB-EC"/>
</dbReference>
<evidence type="ECO:0000256" key="2">
    <source>
        <dbReference type="ARBA" id="ARBA00001974"/>
    </source>
</evidence>
<dbReference type="Pfam" id="PF00175">
    <property type="entry name" value="NAD_binding_1"/>
    <property type="match status" value="1"/>
</dbReference>
<dbReference type="Proteomes" id="UP000534930">
    <property type="component" value="Unassembled WGS sequence"/>
</dbReference>
<dbReference type="InterPro" id="IPR001433">
    <property type="entry name" value="OxRdtase_FAD/NAD-bd"/>
</dbReference>
<comment type="cofactor">
    <cofactor evidence="1">
        <name>FMN</name>
        <dbReference type="ChEBI" id="CHEBI:58210"/>
    </cofactor>
</comment>
<evidence type="ECO:0000256" key="18">
    <source>
        <dbReference type="ARBA" id="ARBA00075467"/>
    </source>
</evidence>
<dbReference type="GO" id="GO:0005829">
    <property type="term" value="C:cytosol"/>
    <property type="evidence" value="ECO:0007669"/>
    <property type="project" value="TreeGrafter"/>
</dbReference>
<proteinExistence type="predicted"/>
<comment type="subunit">
    <text evidence="17">Forms a multiprotein complex with MMACHC, MMADHC and MTR.</text>
</comment>
<name>A0A7K9J9K8_9CORV</name>
<dbReference type="AlphaFoldDB" id="A0A7K9J9K8"/>
<dbReference type="EC" id="1.16.1.8" evidence="14"/>
<comment type="cofactor">
    <cofactor evidence="2">
        <name>FAD</name>
        <dbReference type="ChEBI" id="CHEBI:57692"/>
    </cofactor>
</comment>
<keyword evidence="12" id="KW-0560">Oxidoreductase</keyword>
<feature type="domain" description="Flavodoxin-like" evidence="19">
    <location>
        <begin position="9"/>
        <end position="152"/>
    </location>
</feature>
<dbReference type="InterPro" id="IPR001094">
    <property type="entry name" value="Flavdoxin-like"/>
</dbReference>
<keyword evidence="22" id="KW-1185">Reference proteome</keyword>
<dbReference type="InterPro" id="IPR008254">
    <property type="entry name" value="Flavodoxin/NO_synth"/>
</dbReference>
<evidence type="ECO:0000259" key="20">
    <source>
        <dbReference type="PROSITE" id="PS51384"/>
    </source>
</evidence>
<dbReference type="SUPFAM" id="SSF63380">
    <property type="entry name" value="Riboflavin synthase domain-like"/>
    <property type="match status" value="1"/>
</dbReference>